<feature type="compositionally biased region" description="Basic and acidic residues" evidence="1">
    <location>
        <begin position="377"/>
        <end position="399"/>
    </location>
</feature>
<dbReference type="VEuPathDB" id="PiroplasmaDB:BOVATA_029950"/>
<gene>
    <name evidence="3" type="ORF">BOVATA_029950</name>
</gene>
<evidence type="ECO:0000259" key="2">
    <source>
        <dbReference type="PROSITE" id="PS50172"/>
    </source>
</evidence>
<feature type="region of interest" description="Disordered" evidence="1">
    <location>
        <begin position="34"/>
        <end position="57"/>
    </location>
</feature>
<dbReference type="SUPFAM" id="SSF52113">
    <property type="entry name" value="BRCT domain"/>
    <property type="match status" value="1"/>
</dbReference>
<protein>
    <submittedName>
        <fullName evidence="3">BRCA1 C Terminus (BRCT) domain containing protein, putative</fullName>
    </submittedName>
</protein>
<organism evidence="3 4">
    <name type="scientific">Babesia ovata</name>
    <dbReference type="NCBI Taxonomy" id="189622"/>
    <lineage>
        <taxon>Eukaryota</taxon>
        <taxon>Sar</taxon>
        <taxon>Alveolata</taxon>
        <taxon>Apicomplexa</taxon>
        <taxon>Aconoidasida</taxon>
        <taxon>Piroplasmida</taxon>
        <taxon>Babesiidae</taxon>
        <taxon>Babesia</taxon>
    </lineage>
</organism>
<feature type="compositionally biased region" description="Polar residues" evidence="1">
    <location>
        <begin position="345"/>
        <end position="374"/>
    </location>
</feature>
<feature type="region of interest" description="Disordered" evidence="1">
    <location>
        <begin position="160"/>
        <end position="245"/>
    </location>
</feature>
<name>A0A2H6KES6_9APIC</name>
<feature type="compositionally biased region" description="Polar residues" evidence="1">
    <location>
        <begin position="124"/>
        <end position="144"/>
    </location>
</feature>
<keyword evidence="4" id="KW-1185">Reference proteome</keyword>
<feature type="region of interest" description="Disordered" evidence="1">
    <location>
        <begin position="551"/>
        <end position="584"/>
    </location>
</feature>
<feature type="compositionally biased region" description="Basic and acidic residues" evidence="1">
    <location>
        <begin position="566"/>
        <end position="580"/>
    </location>
</feature>
<feature type="compositionally biased region" description="Polar residues" evidence="1">
    <location>
        <begin position="40"/>
        <end position="57"/>
    </location>
</feature>
<evidence type="ECO:0000256" key="1">
    <source>
        <dbReference type="SAM" id="MobiDB-lite"/>
    </source>
</evidence>
<feature type="compositionally biased region" description="Low complexity" evidence="1">
    <location>
        <begin position="205"/>
        <end position="215"/>
    </location>
</feature>
<dbReference type="EMBL" id="BDSA01000003">
    <property type="protein sequence ID" value="GBE61502.1"/>
    <property type="molecule type" value="Genomic_DNA"/>
</dbReference>
<dbReference type="Proteomes" id="UP000236319">
    <property type="component" value="Unassembled WGS sequence"/>
</dbReference>
<dbReference type="PROSITE" id="PS50172">
    <property type="entry name" value="BRCT"/>
    <property type="match status" value="1"/>
</dbReference>
<accession>A0A2H6KES6</accession>
<dbReference type="InterPro" id="IPR036420">
    <property type="entry name" value="BRCT_dom_sf"/>
</dbReference>
<evidence type="ECO:0000313" key="4">
    <source>
        <dbReference type="Proteomes" id="UP000236319"/>
    </source>
</evidence>
<dbReference type="InterPro" id="IPR001357">
    <property type="entry name" value="BRCT_dom"/>
</dbReference>
<dbReference type="RefSeq" id="XP_028867745.1">
    <property type="nucleotide sequence ID" value="XM_029011912.1"/>
</dbReference>
<evidence type="ECO:0000313" key="3">
    <source>
        <dbReference type="EMBL" id="GBE61502.1"/>
    </source>
</evidence>
<feature type="region of interest" description="Disordered" evidence="1">
    <location>
        <begin position="324"/>
        <end position="415"/>
    </location>
</feature>
<sequence length="786" mass="84284">MVDTRQVTGLSILLGTNRIRAGLTMRPGECNRISPLGTGSLRSSYNTPSQSTENTMGTLGISGTDQLLLSATFSNVPSMGESQVMDDGLATSQQTLNASLITQAANRLTHIRSQGNVPGVNRALTESGSENNASEQGPTSQESYSGALTLRDLDTDASLPDICANDAGETALGNETADVDEGSGATELESTTSRTLRGIKMMKRTVSTSSVSSASDGLGPTRRSGLRTKGAVRKADTESGSKTNIQGESKLGLQSVADPISNAYGNAAPVAFGSVAAALSPRDKVQQGKAATAAAYKDEATKGVEISNLGLAVNNKVIDTGHALKENTTPVRGRLKTRPLPVDESSVSATQTTADITPSQSQRTPISEESTQGSAAERSKPRTLKTEAAKKPATAKHDSPVNAPKSNAEKFTSSRDEAVVPKVLKTENFTNADPETKKRLIQFHEGEDASYKQSAHQIQHSAAENGKTTDNMGDNIQITGMSPSNVGYGTTTKKDEGLSNIGDLPVTDRKSSTNVSPRTAKSAAKTIARGISSKDVKRKAAPAQNLPAATEMMETRTSPTQKRAKIGKENAKLTDKDSSTAKKSVKTKKAKETLLISYTGKRQDDIEQRLRKAVIYYENGPFVFDYLDSPKEESLTHLIAPLEIQRPTLKVLYAICQGAFILTPEYLEEAEKNEKWPSEIGFEHPKWPLRATRMRPLDLMHDLRIFAPKNGKKLGLEDITGLITLCGGQMVKSAAEATHCLIPEGTNPSQIIAEKIPKDVTVVTENWLINVIERMMLLPSDLRNAH</sequence>
<dbReference type="SMART" id="SM00292">
    <property type="entry name" value="BRCT"/>
    <property type="match status" value="2"/>
</dbReference>
<dbReference type="AlphaFoldDB" id="A0A2H6KES6"/>
<reference evidence="3 4" key="1">
    <citation type="journal article" date="2017" name="BMC Genomics">
        <title>Whole-genome assembly of Babesia ovata and comparative genomics between closely related pathogens.</title>
        <authorList>
            <person name="Yamagishi J."/>
            <person name="Asada M."/>
            <person name="Hakimi H."/>
            <person name="Tanaka T.Q."/>
            <person name="Sugimoto C."/>
            <person name="Kawazu S."/>
        </authorList>
    </citation>
    <scope>NUCLEOTIDE SEQUENCE [LARGE SCALE GENOMIC DNA]</scope>
    <source>
        <strain evidence="3 4">Miyake</strain>
    </source>
</reference>
<proteinExistence type="predicted"/>
<feature type="domain" description="BRCT" evidence="2">
    <location>
        <begin position="695"/>
        <end position="785"/>
    </location>
</feature>
<dbReference type="GeneID" id="39875272"/>
<dbReference type="Gene3D" id="3.40.50.10190">
    <property type="entry name" value="BRCT domain"/>
    <property type="match status" value="2"/>
</dbReference>
<dbReference type="OrthoDB" id="2384350at2759"/>
<feature type="region of interest" description="Disordered" evidence="1">
    <location>
        <begin position="492"/>
        <end position="526"/>
    </location>
</feature>
<comment type="caution">
    <text evidence="3">The sequence shown here is derived from an EMBL/GenBank/DDBJ whole genome shotgun (WGS) entry which is preliminary data.</text>
</comment>
<feature type="region of interest" description="Disordered" evidence="1">
    <location>
        <begin position="115"/>
        <end position="144"/>
    </location>
</feature>